<sequence>MSVTLAKTPQSIAAGKAQAAINAGLRRNDLRALSARFGK</sequence>
<dbReference type="GeneID" id="29080475"/>
<proteinExistence type="predicted"/>
<dbReference type="KEGG" id="vg:29080475"/>
<organism evidence="1 2">
    <name type="scientific">Streptomyces phage Nanodon</name>
    <dbReference type="NCBI Taxonomy" id="1873777"/>
    <lineage>
        <taxon>Viruses</taxon>
        <taxon>Duplodnaviria</taxon>
        <taxon>Heunggongvirae</taxon>
        <taxon>Uroviricota</taxon>
        <taxon>Caudoviricetes</taxon>
        <taxon>Arquatrovirinae</taxon>
        <taxon>Likavirus</taxon>
        <taxon>Likavirus nanodon</taxon>
    </lineage>
</organism>
<dbReference type="Proteomes" id="UP000202682">
    <property type="component" value="Segment"/>
</dbReference>
<evidence type="ECO:0000313" key="2">
    <source>
        <dbReference type="Proteomes" id="UP000202682"/>
    </source>
</evidence>
<evidence type="ECO:0000313" key="1">
    <source>
        <dbReference type="EMBL" id="ANT41078.1"/>
    </source>
</evidence>
<protein>
    <submittedName>
        <fullName evidence="1">Uncharacterized protein</fullName>
    </submittedName>
</protein>
<gene>
    <name evidence="1" type="ORF">SEA_NANODON_74</name>
</gene>
<dbReference type="EMBL" id="KX344445">
    <property type="protein sequence ID" value="ANT41078.1"/>
    <property type="molecule type" value="Genomic_DNA"/>
</dbReference>
<accession>A0A1B1PA94</accession>
<reference evidence="2" key="1">
    <citation type="submission" date="2016-05" db="EMBL/GenBank/DDBJ databases">
        <authorList>
            <person name="Adebesin M.O."/>
            <person name="Ahama K."/>
            <person name="Alekasir E.M.M."/>
            <person name="Ali S."/>
            <person name="Aligholizadeh E."/>
            <person name="Allison J.M."/>
            <person name="Alzaher A."/>
            <person name="Andaya C.D."/>
            <person name="Asfaw S."/>
            <person name="Bansal N."/>
            <person name="Beauchard M.A."/>
            <person name="Betancourt K.A."/>
            <person name="Bhatia B."/>
            <person name="Boretti N.A."/>
            <person name="Brondi J.N."/>
            <person name="Byrd C.E."/>
            <person name="Cao A."/>
            <person name="Cardosa E.A."/>
            <person name="Carter A."/>
            <person name="Chen S."/>
            <person name="Chen Y."/>
            <person name="Clara Vega K."/>
            <person name="Cobuzzi M."/>
            <person name="Conn O.L."/>
            <person name="Crosby I.A."/>
            <person name="Daly S.B."/>
            <person name="DePaz I.X."/>
            <person name="Dhaurali S."/>
            <person name="Dowdy K.M."/>
            <person name="Edokobi N.B."/>
            <person name="Ekanayake A.B."/>
            <person name="Ekekwe S.O."/>
            <person name="Emond M.A."/>
            <person name="Endres L."/>
            <person name="Eng S."/>
            <person name="Felkoski S.A."/>
            <person name="Gant C.D."/>
            <person name="Gaskin B."/>
            <person name="Gondal S."/>
            <person name="Gutmann J."/>
            <person name="Ha T.-A."/>
            <person name="Habteyes H."/>
            <person name="Hariri O."/>
            <person name="Healey R.M."/>
            <person name="Heins J.L."/>
            <person name="Henderson A.L."/>
            <person name="Hernandez F.M.D."/>
            <person name="Hoang P.T."/>
            <person name="Hope K.T."/>
            <person name="Husna A."/>
            <person name="Hussain A."/>
            <person name="Imani O."/>
            <person name="Jackson N.L."/>
            <person name="Jacob V.M."/>
            <person name="Kang C."/>
            <person name="Kantov R.M."/>
            <person name="Kavuru S."/>
            <person name="Kerr M.S.-J.E."/>
            <person name="Khan O.A."/>
            <person name="Khan T.M."/>
            <person name="King T."/>
            <person name="Kulkarni R."/>
            <person name="Li A."/>
            <person name="Maczka C."/>
            <person name="Maisonet E."/>
            <person name="Majethia P.M."/>
            <person name="Malik D.A."/>
            <person name="Mariam A."/>
            <person name="Marquess E.B."/>
            <person name="Mattison J."/>
            <person name="McDonald N."/>
            <person name="Mehr S."/>
            <person name="Mengers S.R."/>
            <person name="Michaels D.P."/>
            <person name="Mondal S."/>
            <person name="Monney de Bebohi F."/>
            <person name="Nakhleh S.I."/>
            <person name="Ndubuizu N.C."/>
            <person name="Nguyen A.H."/>
            <person name="Nguyen K.M."/>
            <person name="Nguyen M.T."/>
            <person name="Nicholas M.L."/>
            <person name="Nimalan J.P."/>
            <person name="O'Connell R.A."/>
            <person name="Odoi E."/>
            <person name="Ojo L."/>
            <person name="Okoye A.E."/>
            <person name="Olateru-Olagbegi O."/>
            <person name="Osei K.V."/>
            <person name="Osei-Tutu A."/>
            <person name="Palilla A.M."/>
            <person name="Pancholi S."/>
            <person name="Park J.H.M."/>
            <person name="Patel K."/>
            <person name="Patel P."/>
            <person name="Pennington E."/>
            <person name="Peterson R.E."/>
            <person name="Pon J."/>
            <person name="Pourkarim H."/>
            <person name="Reed M.L."/>
            <person name="Rottman V."/>
            <person name="Salazar J."/>
            <person name="Samet S."/>
            <person name="Sendze O."/>
            <person name="Stelmack M.A."/>
            <person name="Stinnett R."/>
            <person name="Tchouaga A.L.N."/>
            <person name="Thompson E.M."/>
            <person name="Tran N.G."/>
            <person name="Truong T."/>
            <person name="Udo J.A."/>
            <person name="Verona L.T."/>
            <person name="Vu T.-Q."/>
            <person name="Wade J."/>
            <person name="Wang N.Q."/>
            <person name="Waters Z.M."/>
            <person name="Wellman R.J."/>
            <person name="Woldegabreal S."/>
            <person name="Yee A.C."/>
            <person name="Yirefu M."/>
            <person name="Zahangir S."/>
            <person name="Zhai Y."/>
            <person name="Devine C.L."/>
            <person name="Liao K."/>
            <person name="Prasad P.K."/>
            <person name="Ruthenberg K.J."/>
            <person name="Shonk J.A."/>
            <person name="Way M."/>
            <person name="Yousufi H.K."/>
            <person name="Cao L."/>
            <person name="Fox J."/>
            <person name="Hobbs E."/>
            <person name="Kilic S."/>
            <person name="Nunn R."/>
            <person name="Patel R."/>
            <person name="Rubenstein M."/>
            <person name="Erill I."/>
            <person name="Caruso S.M."/>
            <person name="Hughes L.E."/>
            <person name="Garlena R.A."/>
            <person name="Russell D.A."/>
            <person name="Pope W.H."/>
            <person name="Jacobs-Sera D."/>
            <person name="Hendrix R.W."/>
            <person name="Hatfull G.F."/>
        </authorList>
    </citation>
    <scope>NUCLEOTIDE SEQUENCE [LARGE SCALE GENOMIC DNA]</scope>
</reference>
<name>A0A1B1PA94_9CAUD</name>
<keyword evidence="2" id="KW-1185">Reference proteome</keyword>
<dbReference type="RefSeq" id="YP_009287858.1">
    <property type="nucleotide sequence ID" value="NC_031078.1"/>
</dbReference>